<feature type="transmembrane region" description="Helical" evidence="1">
    <location>
        <begin position="161"/>
        <end position="179"/>
    </location>
</feature>
<feature type="transmembrane region" description="Helical" evidence="1">
    <location>
        <begin position="200"/>
        <end position="219"/>
    </location>
</feature>
<name>A0ABW1IVD3_9BACL</name>
<feature type="transmembrane region" description="Helical" evidence="1">
    <location>
        <begin position="504"/>
        <end position="525"/>
    </location>
</feature>
<proteinExistence type="predicted"/>
<feature type="transmembrane region" description="Helical" evidence="1">
    <location>
        <begin position="328"/>
        <end position="350"/>
    </location>
</feature>
<evidence type="ECO:0008006" key="4">
    <source>
        <dbReference type="Google" id="ProtNLM"/>
    </source>
</evidence>
<feature type="transmembrane region" description="Helical" evidence="1">
    <location>
        <begin position="414"/>
        <end position="438"/>
    </location>
</feature>
<feature type="transmembrane region" description="Helical" evidence="1">
    <location>
        <begin position="132"/>
        <end position="155"/>
    </location>
</feature>
<feature type="transmembrane region" description="Helical" evidence="1">
    <location>
        <begin position="225"/>
        <end position="249"/>
    </location>
</feature>
<feature type="transmembrane region" description="Helical" evidence="1">
    <location>
        <begin position="444"/>
        <end position="468"/>
    </location>
</feature>
<organism evidence="2 3">
    <name type="scientific">Marinicrinis lubricantis</name>
    <dbReference type="NCBI Taxonomy" id="2086470"/>
    <lineage>
        <taxon>Bacteria</taxon>
        <taxon>Bacillati</taxon>
        <taxon>Bacillota</taxon>
        <taxon>Bacilli</taxon>
        <taxon>Bacillales</taxon>
        <taxon>Paenibacillaceae</taxon>
    </lineage>
</organism>
<sequence>MINTLLLILKFHVSSFANRFIYFLQKLPLLGRLIGDHSYSRLGWKRAGAVIASILMILWGFLSHLLYIGLVIYLPIILLGDPLTMDRKLDLFWHILFILSFVVAGVSSTRMLEPKRGKYIIVKLMRLPATRYMKATLGYRYTAFFIQMIPALLWFSSRLGASWIDGILAAAMIVLWRVFCEYAHLRLFRRTGTVLITKYALVWTVIFAGYAAAFAPLFVDLPLYGGAVMFSLPFMLICLLLGVSFGIVLMRRTDYTDVVDAATRRDDPLLDLNRMMSEARSTAVQAKDSDYDEPELADAKTAHENKAGYSYINAIFFARHRSLIRQPFYKRLAITAGLGAVLVTLGLLFPGRAETIAARAGALLPMLIIVMAFLTVGENICKALFYHCDLKLLRYHFYRRDAVKHYRIRLGKILTINVTIGILLALMLTLALYAAGGFELETVLLIWVCVLALSVFFSVHNLMLYYIFQPYTSDLNTKNPFFYLFGWVVSGLFVVAVNVKPNPIVFTAIAAVVSLVYFLVSFALVRRFAPRNFKIK</sequence>
<reference evidence="3" key="1">
    <citation type="journal article" date="2019" name="Int. J. Syst. Evol. Microbiol.">
        <title>The Global Catalogue of Microorganisms (GCM) 10K type strain sequencing project: providing services to taxonomists for standard genome sequencing and annotation.</title>
        <authorList>
            <consortium name="The Broad Institute Genomics Platform"/>
            <consortium name="The Broad Institute Genome Sequencing Center for Infectious Disease"/>
            <person name="Wu L."/>
            <person name="Ma J."/>
        </authorList>
    </citation>
    <scope>NUCLEOTIDE SEQUENCE [LARGE SCALE GENOMIC DNA]</scope>
    <source>
        <strain evidence="3">CCM 8749</strain>
    </source>
</reference>
<keyword evidence="1" id="KW-0812">Transmembrane</keyword>
<protein>
    <recommendedName>
        <fullName evidence="4">ABC transporter permease</fullName>
    </recommendedName>
</protein>
<dbReference type="Proteomes" id="UP001596250">
    <property type="component" value="Unassembled WGS sequence"/>
</dbReference>
<feature type="transmembrane region" description="Helical" evidence="1">
    <location>
        <begin position="91"/>
        <end position="112"/>
    </location>
</feature>
<feature type="transmembrane region" description="Helical" evidence="1">
    <location>
        <begin position="49"/>
        <end position="79"/>
    </location>
</feature>
<dbReference type="RefSeq" id="WP_379896653.1">
    <property type="nucleotide sequence ID" value="NZ_CBCSCT010000002.1"/>
</dbReference>
<feature type="transmembrane region" description="Helical" evidence="1">
    <location>
        <begin position="480"/>
        <end position="498"/>
    </location>
</feature>
<evidence type="ECO:0000256" key="1">
    <source>
        <dbReference type="SAM" id="Phobius"/>
    </source>
</evidence>
<evidence type="ECO:0000313" key="2">
    <source>
        <dbReference type="EMBL" id="MFC5989092.1"/>
    </source>
</evidence>
<keyword evidence="3" id="KW-1185">Reference proteome</keyword>
<gene>
    <name evidence="2" type="ORF">ACFPXP_22030</name>
</gene>
<comment type="caution">
    <text evidence="2">The sequence shown here is derived from an EMBL/GenBank/DDBJ whole genome shotgun (WGS) entry which is preliminary data.</text>
</comment>
<feature type="transmembrane region" description="Helical" evidence="1">
    <location>
        <begin position="356"/>
        <end position="376"/>
    </location>
</feature>
<dbReference type="EMBL" id="JBHSQV010000187">
    <property type="protein sequence ID" value="MFC5989092.1"/>
    <property type="molecule type" value="Genomic_DNA"/>
</dbReference>
<accession>A0ABW1IVD3</accession>
<evidence type="ECO:0000313" key="3">
    <source>
        <dbReference type="Proteomes" id="UP001596250"/>
    </source>
</evidence>
<keyword evidence="1" id="KW-0472">Membrane</keyword>
<keyword evidence="1" id="KW-1133">Transmembrane helix</keyword>